<gene>
    <name evidence="3" type="primary">Acey_s0329.g2649</name>
    <name evidence="3" type="ORF">Y032_0329g2649</name>
</gene>
<comment type="caution">
    <text evidence="3">The sequence shown here is derived from an EMBL/GenBank/DDBJ whole genome shotgun (WGS) entry which is preliminary data.</text>
</comment>
<protein>
    <submittedName>
        <fullName evidence="3">Uncharacterized protein</fullName>
    </submittedName>
</protein>
<accession>A0A016RZQ0</accession>
<dbReference type="Proteomes" id="UP000024635">
    <property type="component" value="Unassembled WGS sequence"/>
</dbReference>
<feature type="transmembrane region" description="Helical" evidence="2">
    <location>
        <begin position="22"/>
        <end position="40"/>
    </location>
</feature>
<evidence type="ECO:0000313" key="4">
    <source>
        <dbReference type="Proteomes" id="UP000024635"/>
    </source>
</evidence>
<feature type="region of interest" description="Disordered" evidence="1">
    <location>
        <begin position="65"/>
        <end position="88"/>
    </location>
</feature>
<evidence type="ECO:0000256" key="1">
    <source>
        <dbReference type="SAM" id="MobiDB-lite"/>
    </source>
</evidence>
<sequence>MHSIKEQAARFVAFVIREPTLFVQYVFLAAAALGMFTFVMQWKIQKSIKKQEKIRKQKEKILRKLHGSRKKAQEDQGNMLALEKDKDA</sequence>
<dbReference type="EMBL" id="JARK01001665">
    <property type="protein sequence ID" value="EYB83766.1"/>
    <property type="molecule type" value="Genomic_DNA"/>
</dbReference>
<evidence type="ECO:0000256" key="2">
    <source>
        <dbReference type="SAM" id="Phobius"/>
    </source>
</evidence>
<reference evidence="4" key="1">
    <citation type="journal article" date="2015" name="Nat. Genet.">
        <title>The genome and transcriptome of the zoonotic hookworm Ancylostoma ceylanicum identify infection-specific gene families.</title>
        <authorList>
            <person name="Schwarz E.M."/>
            <person name="Hu Y."/>
            <person name="Antoshechkin I."/>
            <person name="Miller M.M."/>
            <person name="Sternberg P.W."/>
            <person name="Aroian R.V."/>
        </authorList>
    </citation>
    <scope>NUCLEOTIDE SEQUENCE</scope>
    <source>
        <strain evidence="4">HY135</strain>
    </source>
</reference>
<keyword evidence="2" id="KW-1133">Transmembrane helix</keyword>
<proteinExistence type="predicted"/>
<dbReference type="Pfam" id="PF15086">
    <property type="entry name" value="UPF0542"/>
    <property type="match status" value="1"/>
</dbReference>
<keyword evidence="2" id="KW-0812">Transmembrane</keyword>
<name>A0A016RZQ0_9BILA</name>
<dbReference type="InterPro" id="IPR027877">
    <property type="entry name" value="Smim15"/>
</dbReference>
<evidence type="ECO:0000313" key="3">
    <source>
        <dbReference type="EMBL" id="EYB83766.1"/>
    </source>
</evidence>
<dbReference type="OrthoDB" id="5845278at2759"/>
<dbReference type="AlphaFoldDB" id="A0A016RZQ0"/>
<organism evidence="3 4">
    <name type="scientific">Ancylostoma ceylanicum</name>
    <dbReference type="NCBI Taxonomy" id="53326"/>
    <lineage>
        <taxon>Eukaryota</taxon>
        <taxon>Metazoa</taxon>
        <taxon>Ecdysozoa</taxon>
        <taxon>Nematoda</taxon>
        <taxon>Chromadorea</taxon>
        <taxon>Rhabditida</taxon>
        <taxon>Rhabditina</taxon>
        <taxon>Rhabditomorpha</taxon>
        <taxon>Strongyloidea</taxon>
        <taxon>Ancylostomatidae</taxon>
        <taxon>Ancylostomatinae</taxon>
        <taxon>Ancylostoma</taxon>
    </lineage>
</organism>
<keyword evidence="4" id="KW-1185">Reference proteome</keyword>
<keyword evidence="2" id="KW-0472">Membrane</keyword>